<feature type="transmembrane region" description="Helical" evidence="1">
    <location>
        <begin position="91"/>
        <end position="109"/>
    </location>
</feature>
<dbReference type="GeneID" id="38783986"/>
<protein>
    <submittedName>
        <fullName evidence="2">54S ribosomal protein L16, mitochondrial</fullName>
    </submittedName>
</protein>
<dbReference type="GO" id="GO:0005840">
    <property type="term" value="C:ribosome"/>
    <property type="evidence" value="ECO:0007669"/>
    <property type="project" value="UniProtKB-KW"/>
</dbReference>
<keyword evidence="1" id="KW-1133">Transmembrane helix</keyword>
<sequence length="505" mass="54236">MRLAPGSQPAVRSSIANEYNMPCPAIGLASSETDSTMDPNTDIRDATQTAFPVEKGASAPLLPAPCTTAVYCVNSPSGLRPLPKRSGFKRFLRAFLFISVAIILFGHLAKLVPHVARMFHDRRHHLGPDMPPADVPEHCVRDANWSIDEDFHRHPDHLGHPLHIATTSFELPVSSDVLYLVSHGSPSFASGSVEITDEGSVGSDVAGVEITAFFQHEHGFALTRVCVLQPAEGVNGVGIFAPTFTRWRHQQVRFEIKVKLPAAPVGSPLFINKFETHLPWFAHHVGDLKDSVYFGRVSLRGAFMGIDVSSLFGEHIDVTTTLSAIKGSFNTSSYLTLRTSNAPISVEVGMLNDPEGNHTVVEMHTSNGPINANINLLSAASSGTGGNFSVDARTSNSPVTVVYPHAAVDSVLRLVALTSNSAARAVLHPTFEGAFALASSFPFTPAVDRNTDVVDPAGRGRQRSVAITRSVLGTVEGEARWVPAEARELGYVRLGTSNSPVHLVV</sequence>
<keyword evidence="2" id="KW-0689">Ribosomal protein</keyword>
<proteinExistence type="predicted"/>
<dbReference type="EMBL" id="BFAD01000010">
    <property type="protein sequence ID" value="GBE87069.1"/>
    <property type="molecule type" value="Genomic_DNA"/>
</dbReference>
<keyword evidence="3" id="KW-1185">Reference proteome</keyword>
<dbReference type="InParanoid" id="A0A401GY36"/>
<evidence type="ECO:0000313" key="3">
    <source>
        <dbReference type="Proteomes" id="UP000287166"/>
    </source>
</evidence>
<dbReference type="AlphaFoldDB" id="A0A401GY36"/>
<evidence type="ECO:0000313" key="2">
    <source>
        <dbReference type="EMBL" id="GBE87069.1"/>
    </source>
</evidence>
<gene>
    <name evidence="2" type="ORF">SCP_1003160</name>
</gene>
<dbReference type="Proteomes" id="UP000287166">
    <property type="component" value="Unassembled WGS sequence"/>
</dbReference>
<keyword evidence="2" id="KW-0687">Ribonucleoprotein</keyword>
<organism evidence="2 3">
    <name type="scientific">Sparassis crispa</name>
    <dbReference type="NCBI Taxonomy" id="139825"/>
    <lineage>
        <taxon>Eukaryota</taxon>
        <taxon>Fungi</taxon>
        <taxon>Dikarya</taxon>
        <taxon>Basidiomycota</taxon>
        <taxon>Agaricomycotina</taxon>
        <taxon>Agaricomycetes</taxon>
        <taxon>Polyporales</taxon>
        <taxon>Sparassidaceae</taxon>
        <taxon>Sparassis</taxon>
    </lineage>
</organism>
<keyword evidence="1" id="KW-0472">Membrane</keyword>
<dbReference type="OrthoDB" id="5570013at2759"/>
<evidence type="ECO:0000256" key="1">
    <source>
        <dbReference type="SAM" id="Phobius"/>
    </source>
</evidence>
<comment type="caution">
    <text evidence="2">The sequence shown here is derived from an EMBL/GenBank/DDBJ whole genome shotgun (WGS) entry which is preliminary data.</text>
</comment>
<accession>A0A401GY36</accession>
<reference evidence="2 3" key="1">
    <citation type="journal article" date="2018" name="Sci. Rep.">
        <title>Genome sequence of the cauliflower mushroom Sparassis crispa (Hanabiratake) and its association with beneficial usage.</title>
        <authorList>
            <person name="Kiyama R."/>
            <person name="Furutani Y."/>
            <person name="Kawaguchi K."/>
            <person name="Nakanishi T."/>
        </authorList>
    </citation>
    <scope>NUCLEOTIDE SEQUENCE [LARGE SCALE GENOMIC DNA]</scope>
</reference>
<dbReference type="RefSeq" id="XP_027617982.1">
    <property type="nucleotide sequence ID" value="XM_027762181.1"/>
</dbReference>
<name>A0A401GY36_9APHY</name>
<keyword evidence="1" id="KW-0812">Transmembrane</keyword>
<dbReference type="STRING" id="139825.A0A401GY36"/>